<keyword evidence="1" id="KW-0238">DNA-binding</keyword>
<name>A0ABV8UXS4_9BACL</name>
<gene>
    <name evidence="3" type="ORF">ACFO0S_12050</name>
</gene>
<dbReference type="Proteomes" id="UP001595733">
    <property type="component" value="Unassembled WGS sequence"/>
</dbReference>
<organism evidence="3 4">
    <name type="scientific">Chryseomicrobium palamuruense</name>
    <dbReference type="NCBI Taxonomy" id="682973"/>
    <lineage>
        <taxon>Bacteria</taxon>
        <taxon>Bacillati</taxon>
        <taxon>Bacillota</taxon>
        <taxon>Bacilli</taxon>
        <taxon>Bacillales</taxon>
        <taxon>Caryophanaceae</taxon>
        <taxon>Chryseomicrobium</taxon>
    </lineage>
</organism>
<comment type="caution">
    <text evidence="3">The sequence shown here is derived from an EMBL/GenBank/DDBJ whole genome shotgun (WGS) entry which is preliminary data.</text>
</comment>
<dbReference type="SUPFAM" id="SSF47413">
    <property type="entry name" value="lambda repressor-like DNA-binding domains"/>
    <property type="match status" value="1"/>
</dbReference>
<feature type="domain" description="HTH cro/C1-type" evidence="2">
    <location>
        <begin position="10"/>
        <end position="64"/>
    </location>
</feature>
<dbReference type="PANTHER" id="PTHR46797:SF1">
    <property type="entry name" value="METHYLPHOSPHONATE SYNTHASE"/>
    <property type="match status" value="1"/>
</dbReference>
<evidence type="ECO:0000256" key="1">
    <source>
        <dbReference type="ARBA" id="ARBA00023125"/>
    </source>
</evidence>
<dbReference type="InterPro" id="IPR050807">
    <property type="entry name" value="TransReg_Diox_bact_type"/>
</dbReference>
<evidence type="ECO:0000259" key="2">
    <source>
        <dbReference type="PROSITE" id="PS50943"/>
    </source>
</evidence>
<dbReference type="Gene3D" id="1.10.260.40">
    <property type="entry name" value="lambda repressor-like DNA-binding domains"/>
    <property type="match status" value="1"/>
</dbReference>
<sequence>MENSRWGRRIRAYRKLKRISQIELAKELEVAPATLGKMERGVKEPTATQWTKIAHVLGIAIDELKGQEEGEESDT</sequence>
<dbReference type="RefSeq" id="WP_378142348.1">
    <property type="nucleotide sequence ID" value="NZ_JBHSEF010000025.1"/>
</dbReference>
<keyword evidence="4" id="KW-1185">Reference proteome</keyword>
<dbReference type="EMBL" id="JBHSEF010000025">
    <property type="protein sequence ID" value="MFC4355785.1"/>
    <property type="molecule type" value="Genomic_DNA"/>
</dbReference>
<dbReference type="SMART" id="SM00530">
    <property type="entry name" value="HTH_XRE"/>
    <property type="match status" value="1"/>
</dbReference>
<proteinExistence type="predicted"/>
<evidence type="ECO:0000313" key="3">
    <source>
        <dbReference type="EMBL" id="MFC4355785.1"/>
    </source>
</evidence>
<evidence type="ECO:0000313" key="4">
    <source>
        <dbReference type="Proteomes" id="UP001595733"/>
    </source>
</evidence>
<dbReference type="Pfam" id="PF01381">
    <property type="entry name" value="HTH_3"/>
    <property type="match status" value="1"/>
</dbReference>
<dbReference type="InterPro" id="IPR001387">
    <property type="entry name" value="Cro/C1-type_HTH"/>
</dbReference>
<dbReference type="InterPro" id="IPR010982">
    <property type="entry name" value="Lambda_DNA-bd_dom_sf"/>
</dbReference>
<dbReference type="PROSITE" id="PS50943">
    <property type="entry name" value="HTH_CROC1"/>
    <property type="match status" value="1"/>
</dbReference>
<dbReference type="PANTHER" id="PTHR46797">
    <property type="entry name" value="HTH-TYPE TRANSCRIPTIONAL REGULATOR"/>
    <property type="match status" value="1"/>
</dbReference>
<dbReference type="CDD" id="cd00093">
    <property type="entry name" value="HTH_XRE"/>
    <property type="match status" value="1"/>
</dbReference>
<protein>
    <submittedName>
        <fullName evidence="3">Helix-turn-helix domain-containing protein</fullName>
    </submittedName>
</protein>
<accession>A0ABV8UXS4</accession>
<reference evidence="4" key="1">
    <citation type="journal article" date="2019" name="Int. J. Syst. Evol. Microbiol.">
        <title>The Global Catalogue of Microorganisms (GCM) 10K type strain sequencing project: providing services to taxonomists for standard genome sequencing and annotation.</title>
        <authorList>
            <consortium name="The Broad Institute Genomics Platform"/>
            <consortium name="The Broad Institute Genome Sequencing Center for Infectious Disease"/>
            <person name="Wu L."/>
            <person name="Ma J."/>
        </authorList>
    </citation>
    <scope>NUCLEOTIDE SEQUENCE [LARGE SCALE GENOMIC DNA]</scope>
    <source>
        <strain evidence="4">CCUG 50353</strain>
    </source>
</reference>